<evidence type="ECO:0000313" key="1">
    <source>
        <dbReference type="EMBL" id="KAK9892354.1"/>
    </source>
</evidence>
<comment type="caution">
    <text evidence="1">The sequence shown here is derived from an EMBL/GenBank/DDBJ whole genome shotgun (WGS) entry which is preliminary data.</text>
</comment>
<sequence>MRGIHRLLEPLTALEQSTALRLPSPRPLRPRGVCLVSFADCFLNMEGVRSGKKIFFITFKFHKQMMELSMLFSKLQNWMNPKFSCLTSSPSSPPEQEQQKQCFLVRIHDSTVVENPLLEQLGT</sequence>
<organism evidence="1 2">
    <name type="scientific">Henosepilachna vigintioctopunctata</name>
    <dbReference type="NCBI Taxonomy" id="420089"/>
    <lineage>
        <taxon>Eukaryota</taxon>
        <taxon>Metazoa</taxon>
        <taxon>Ecdysozoa</taxon>
        <taxon>Arthropoda</taxon>
        <taxon>Hexapoda</taxon>
        <taxon>Insecta</taxon>
        <taxon>Pterygota</taxon>
        <taxon>Neoptera</taxon>
        <taxon>Endopterygota</taxon>
        <taxon>Coleoptera</taxon>
        <taxon>Polyphaga</taxon>
        <taxon>Cucujiformia</taxon>
        <taxon>Coccinelloidea</taxon>
        <taxon>Coccinellidae</taxon>
        <taxon>Epilachninae</taxon>
        <taxon>Epilachnini</taxon>
        <taxon>Henosepilachna</taxon>
    </lineage>
</organism>
<dbReference type="Proteomes" id="UP001431783">
    <property type="component" value="Unassembled WGS sequence"/>
</dbReference>
<evidence type="ECO:0000313" key="2">
    <source>
        <dbReference type="Proteomes" id="UP001431783"/>
    </source>
</evidence>
<dbReference type="EMBL" id="JARQZJ010000134">
    <property type="protein sequence ID" value="KAK9892354.1"/>
    <property type="molecule type" value="Genomic_DNA"/>
</dbReference>
<proteinExistence type="predicted"/>
<reference evidence="1 2" key="1">
    <citation type="submission" date="2023-03" db="EMBL/GenBank/DDBJ databases">
        <title>Genome insight into feeding habits of ladybird beetles.</title>
        <authorList>
            <person name="Li H.-S."/>
            <person name="Huang Y.-H."/>
            <person name="Pang H."/>
        </authorList>
    </citation>
    <scope>NUCLEOTIDE SEQUENCE [LARGE SCALE GENOMIC DNA]</scope>
    <source>
        <strain evidence="1">SYSU_2023b</strain>
        <tissue evidence="1">Whole body</tissue>
    </source>
</reference>
<accession>A0AAW1VAF0</accession>
<protein>
    <submittedName>
        <fullName evidence="1">Uncharacterized protein</fullName>
    </submittedName>
</protein>
<gene>
    <name evidence="1" type="ORF">WA026_019807</name>
</gene>
<dbReference type="AlphaFoldDB" id="A0AAW1VAF0"/>
<name>A0AAW1VAF0_9CUCU</name>
<keyword evidence="2" id="KW-1185">Reference proteome</keyword>